<accession>A0A0C9W3L9</accession>
<sequence>MKPSHIARATGINARTIRRTLELWWKIGSVQRTPIERGRKERLNALDIAVHPVLVPLAKTTRRKAYI</sequence>
<name>A0A0C9W3L9_9AGAM</name>
<keyword evidence="2" id="KW-1185">Reference proteome</keyword>
<dbReference type="Proteomes" id="UP000053820">
    <property type="component" value="Unassembled WGS sequence"/>
</dbReference>
<evidence type="ECO:0000313" key="2">
    <source>
        <dbReference type="Proteomes" id="UP000053820"/>
    </source>
</evidence>
<dbReference type="AlphaFoldDB" id="A0A0C9W3L9"/>
<reference evidence="1 2" key="1">
    <citation type="submission" date="2014-04" db="EMBL/GenBank/DDBJ databases">
        <title>Evolutionary Origins and Diversification of the Mycorrhizal Mutualists.</title>
        <authorList>
            <consortium name="DOE Joint Genome Institute"/>
            <consortium name="Mycorrhizal Genomics Consortium"/>
            <person name="Kohler A."/>
            <person name="Kuo A."/>
            <person name="Nagy L.G."/>
            <person name="Floudas D."/>
            <person name="Copeland A."/>
            <person name="Barry K.W."/>
            <person name="Cichocki N."/>
            <person name="Veneault-Fourrey C."/>
            <person name="LaButti K."/>
            <person name="Lindquist E.A."/>
            <person name="Lipzen A."/>
            <person name="Lundell T."/>
            <person name="Morin E."/>
            <person name="Murat C."/>
            <person name="Riley R."/>
            <person name="Ohm R."/>
            <person name="Sun H."/>
            <person name="Tunlid A."/>
            <person name="Henrissat B."/>
            <person name="Grigoriev I.V."/>
            <person name="Hibbett D.S."/>
            <person name="Martin F."/>
        </authorList>
    </citation>
    <scope>NUCLEOTIDE SEQUENCE [LARGE SCALE GENOMIC DNA]</scope>
    <source>
        <strain evidence="1 2">MD-312</strain>
    </source>
</reference>
<protein>
    <submittedName>
        <fullName evidence="1">Uncharacterized protein</fullName>
    </submittedName>
</protein>
<organism evidence="1 2">
    <name type="scientific">Hydnomerulius pinastri MD-312</name>
    <dbReference type="NCBI Taxonomy" id="994086"/>
    <lineage>
        <taxon>Eukaryota</taxon>
        <taxon>Fungi</taxon>
        <taxon>Dikarya</taxon>
        <taxon>Basidiomycota</taxon>
        <taxon>Agaricomycotina</taxon>
        <taxon>Agaricomycetes</taxon>
        <taxon>Agaricomycetidae</taxon>
        <taxon>Boletales</taxon>
        <taxon>Boletales incertae sedis</taxon>
        <taxon>Leucogyrophana</taxon>
    </lineage>
</organism>
<dbReference type="OrthoDB" id="2641874at2759"/>
<dbReference type="EMBL" id="KN839868">
    <property type="protein sequence ID" value="KIJ60838.1"/>
    <property type="molecule type" value="Genomic_DNA"/>
</dbReference>
<proteinExistence type="predicted"/>
<dbReference type="HOGENOM" id="CLU_193950_0_0_1"/>
<gene>
    <name evidence="1" type="ORF">HYDPIDRAFT_116697</name>
</gene>
<evidence type="ECO:0000313" key="1">
    <source>
        <dbReference type="EMBL" id="KIJ60838.1"/>
    </source>
</evidence>